<feature type="region of interest" description="Disordered" evidence="1">
    <location>
        <begin position="162"/>
        <end position="195"/>
    </location>
</feature>
<reference evidence="2 3" key="1">
    <citation type="submission" date="2021-06" db="EMBL/GenBank/DDBJ databases">
        <authorList>
            <person name="Kallberg Y."/>
            <person name="Tangrot J."/>
            <person name="Rosling A."/>
        </authorList>
    </citation>
    <scope>NUCLEOTIDE SEQUENCE [LARGE SCALE GENOMIC DNA]</scope>
    <source>
        <strain evidence="2 3">120-4 pot B 10/14</strain>
    </source>
</reference>
<proteinExistence type="predicted"/>
<protein>
    <submittedName>
        <fullName evidence="2">45062_t:CDS:1</fullName>
    </submittedName>
</protein>
<dbReference type="Proteomes" id="UP000789901">
    <property type="component" value="Unassembled WGS sequence"/>
</dbReference>
<evidence type="ECO:0000313" key="2">
    <source>
        <dbReference type="EMBL" id="CAG8826895.1"/>
    </source>
</evidence>
<name>A0ABN7WC80_GIGMA</name>
<evidence type="ECO:0000256" key="1">
    <source>
        <dbReference type="SAM" id="MobiDB-lite"/>
    </source>
</evidence>
<comment type="caution">
    <text evidence="2">The sequence shown here is derived from an EMBL/GenBank/DDBJ whole genome shotgun (WGS) entry which is preliminary data.</text>
</comment>
<sequence length="210" mass="24265">ELVKVIEQELEKEASYNHIKNYYRSNLSSGLPSTYNTIFNAIDLVKKFDIEVDSAIEHHYDVLQIQLKDLLSEISTNEVQEIWKFKLILVKITEHVTISEVIKISTSTPLYHIGQIRTTNIYMPTIKDNVNKKHQFGTTMSIAKTSVQVAVAEDSSYNINEISNPEYYKPRGRPPKWLKPSNKENKENAKQYSNHEQQTCSYCSVKSHNI</sequence>
<gene>
    <name evidence="2" type="ORF">GMARGA_LOCUS29249</name>
</gene>
<accession>A0ABN7WC80</accession>
<evidence type="ECO:0000313" key="3">
    <source>
        <dbReference type="Proteomes" id="UP000789901"/>
    </source>
</evidence>
<keyword evidence="3" id="KW-1185">Reference proteome</keyword>
<feature type="non-terminal residue" evidence="2">
    <location>
        <position position="1"/>
    </location>
</feature>
<organism evidence="2 3">
    <name type="scientific">Gigaspora margarita</name>
    <dbReference type="NCBI Taxonomy" id="4874"/>
    <lineage>
        <taxon>Eukaryota</taxon>
        <taxon>Fungi</taxon>
        <taxon>Fungi incertae sedis</taxon>
        <taxon>Mucoromycota</taxon>
        <taxon>Glomeromycotina</taxon>
        <taxon>Glomeromycetes</taxon>
        <taxon>Diversisporales</taxon>
        <taxon>Gigasporaceae</taxon>
        <taxon>Gigaspora</taxon>
    </lineage>
</organism>
<dbReference type="EMBL" id="CAJVQB010039012">
    <property type="protein sequence ID" value="CAG8826895.1"/>
    <property type="molecule type" value="Genomic_DNA"/>
</dbReference>